<dbReference type="InterPro" id="IPR001509">
    <property type="entry name" value="Epimerase_deHydtase"/>
</dbReference>
<dbReference type="InterPro" id="IPR036291">
    <property type="entry name" value="NAD(P)-bd_dom_sf"/>
</dbReference>
<dbReference type="AlphaFoldDB" id="A0A1G1ZQW8"/>
<evidence type="ECO:0000313" key="3">
    <source>
        <dbReference type="Proteomes" id="UP000177690"/>
    </source>
</evidence>
<dbReference type="InterPro" id="IPR050177">
    <property type="entry name" value="Lipid_A_modif_metabolic_enz"/>
</dbReference>
<dbReference type="EMBL" id="MHJL01000030">
    <property type="protein sequence ID" value="OGY67078.1"/>
    <property type="molecule type" value="Genomic_DNA"/>
</dbReference>
<gene>
    <name evidence="2" type="ORF">A3I24_02770</name>
</gene>
<sequence length="365" mass="41195">MNLIKTVLVTGSNGYIGSLLTPLLEKEGFKVIGLDATYFDDPECYFKPRTENPAKGEARQRRQEPRTKNQFKFIKKDVRYISHEDLKGIDAVCHLAALSNDPMGEINPELTFEINLRASEKLANLAKTAGVKKFLFSSSCSVYGAIGDGQEITEETPTDPKTAYAISKVEFEKSLLKLADNNFCPVILRNATAYGSSPKFRADLVMNNFAANAFDTGEIKIMSDGTPWRPIIHAEDIARIFVALLKTPDEKVRGQIINCGQNKENFQVRDIALAVQAALPKIKITFASKPDKDSRTYKVNFDKLKKLLPDFQFKWNLKKAAADLCADFKTYGLPQNVLKQKHFIRLKQIQHLLKTKRVNPDLFWK</sequence>
<accession>A0A1G1ZQW8</accession>
<dbReference type="STRING" id="1798409.A3I24_02770"/>
<evidence type="ECO:0000259" key="1">
    <source>
        <dbReference type="Pfam" id="PF01370"/>
    </source>
</evidence>
<proteinExistence type="predicted"/>
<dbReference type="Pfam" id="PF01370">
    <property type="entry name" value="Epimerase"/>
    <property type="match status" value="1"/>
</dbReference>
<dbReference type="SUPFAM" id="SSF51735">
    <property type="entry name" value="NAD(P)-binding Rossmann-fold domains"/>
    <property type="match status" value="1"/>
</dbReference>
<organism evidence="2 3">
    <name type="scientific">Candidatus Harrisonbacteria bacterium RIFCSPLOWO2_02_FULL_41_13b</name>
    <dbReference type="NCBI Taxonomy" id="1798409"/>
    <lineage>
        <taxon>Bacteria</taxon>
        <taxon>Candidatus Harrisoniibacteriota</taxon>
    </lineage>
</organism>
<name>A0A1G1ZQW8_9BACT</name>
<comment type="caution">
    <text evidence="2">The sequence shown here is derived from an EMBL/GenBank/DDBJ whole genome shotgun (WGS) entry which is preliminary data.</text>
</comment>
<dbReference type="PANTHER" id="PTHR43245">
    <property type="entry name" value="BIFUNCTIONAL POLYMYXIN RESISTANCE PROTEIN ARNA"/>
    <property type="match status" value="1"/>
</dbReference>
<protein>
    <recommendedName>
        <fullName evidence="1">NAD-dependent epimerase/dehydratase domain-containing protein</fullName>
    </recommendedName>
</protein>
<dbReference type="Gene3D" id="3.40.50.720">
    <property type="entry name" value="NAD(P)-binding Rossmann-like Domain"/>
    <property type="match status" value="1"/>
</dbReference>
<dbReference type="CDD" id="cd08946">
    <property type="entry name" value="SDR_e"/>
    <property type="match status" value="1"/>
</dbReference>
<evidence type="ECO:0000313" key="2">
    <source>
        <dbReference type="EMBL" id="OGY67078.1"/>
    </source>
</evidence>
<reference evidence="2 3" key="1">
    <citation type="journal article" date="2016" name="Nat. Commun.">
        <title>Thousands of microbial genomes shed light on interconnected biogeochemical processes in an aquifer system.</title>
        <authorList>
            <person name="Anantharaman K."/>
            <person name="Brown C.T."/>
            <person name="Hug L.A."/>
            <person name="Sharon I."/>
            <person name="Castelle C.J."/>
            <person name="Probst A.J."/>
            <person name="Thomas B.C."/>
            <person name="Singh A."/>
            <person name="Wilkins M.J."/>
            <person name="Karaoz U."/>
            <person name="Brodie E.L."/>
            <person name="Williams K.H."/>
            <person name="Hubbard S.S."/>
            <person name="Banfield J.F."/>
        </authorList>
    </citation>
    <scope>NUCLEOTIDE SEQUENCE [LARGE SCALE GENOMIC DNA]</scope>
</reference>
<dbReference type="Proteomes" id="UP000177690">
    <property type="component" value="Unassembled WGS sequence"/>
</dbReference>
<feature type="domain" description="NAD-dependent epimerase/dehydratase" evidence="1">
    <location>
        <begin position="7"/>
        <end position="260"/>
    </location>
</feature>
<dbReference type="PANTHER" id="PTHR43245:SF23">
    <property type="entry name" value="NAD(P)-BINDING DOMAIN-CONTAINING PROTEIN"/>
    <property type="match status" value="1"/>
</dbReference>